<dbReference type="AlphaFoldDB" id="D8IVL8"/>
<feature type="chain" id="PRO_5003115558" evidence="2">
    <location>
        <begin position="28"/>
        <end position="267"/>
    </location>
</feature>
<dbReference type="RefSeq" id="WP_013236281.1">
    <property type="nucleotide sequence ID" value="NC_014323.1"/>
</dbReference>
<dbReference type="SMART" id="SM00062">
    <property type="entry name" value="PBPb"/>
    <property type="match status" value="1"/>
</dbReference>
<dbReference type="CDD" id="cd01069">
    <property type="entry name" value="PBP2_PheC"/>
    <property type="match status" value="1"/>
</dbReference>
<organism evidence="4 5">
    <name type="scientific">Herbaspirillum seropedicae (strain SmR1)</name>
    <dbReference type="NCBI Taxonomy" id="757424"/>
    <lineage>
        <taxon>Bacteria</taxon>
        <taxon>Pseudomonadati</taxon>
        <taxon>Pseudomonadota</taxon>
        <taxon>Betaproteobacteria</taxon>
        <taxon>Burkholderiales</taxon>
        <taxon>Oxalobacteraceae</taxon>
        <taxon>Herbaspirillum</taxon>
    </lineage>
</organism>
<reference evidence="4 5" key="1">
    <citation type="submission" date="2010-04" db="EMBL/GenBank/DDBJ databases">
        <title>The genome of Herbaspirillum seropedicae SmR1, an endophytic, nitrogen-fixing, plant-growth promoting beta-Proteobacteria.</title>
        <authorList>
            <person name="Pedrosa F.O."/>
            <person name="Monteiro R.A."/>
            <person name="Wassem R."/>
            <person name="Cruz L.M."/>
            <person name="Ayub R.A."/>
            <person name="Colauto N.B."/>
            <person name="Fernandez M.A."/>
            <person name="Fungaro M.H.P."/>
            <person name="Grisard E.C."/>
            <person name="Hungria M."/>
            <person name="Madeira H.M.F."/>
            <person name="Nodari R.O."/>
            <person name="Osaku C.A."/>
            <person name="Petzl-Erler M.L."/>
            <person name="Terenzi H."/>
            <person name="Vieira L.G.E."/>
            <person name="Almeida M.I.M."/>
            <person name="Alves L.R."/>
            <person name="Arantes O.M.N."/>
            <person name="Balsanelli E."/>
            <person name="Barcellos F.G."/>
            <person name="Baura V.A."/>
            <person name="Binde D.R."/>
            <person name="Campo R.J."/>
            <person name="Chubatsu L.S."/>
            <person name="Chueire L.M.O."/>
            <person name="Ciferri R.R."/>
            <person name="Correa L.C."/>
            <person name="da Conceicao Silva J.L."/>
            <person name="Dabul A.N.G."/>
            <person name="Dambros B.P."/>
            <person name="Faoro H."/>
            <person name="Favetti A."/>
            <person name="Friedermann G."/>
            <person name="Furlaneto M.C."/>
            <person name="Gasques L.S."/>
            <person name="Gimenes C.C.T."/>
            <person name="Gioppo N.M.R."/>
            <person name="Glienke-Blanco C."/>
            <person name="Godoy L.P."/>
            <person name="Guerra M.P."/>
            <person name="Karp S."/>
            <person name="Kava-Cordeiro V."/>
            <person name="Margarido V.P."/>
            <person name="Mathioni S.M."/>
            <person name="Menck-Soares M.A."/>
            <person name="Murace N.K."/>
            <person name="Nicolas M.F."/>
            <person name="Oliveira C.E.C."/>
            <person name="Pagnan N.A.B."/>
            <person name="Pamphile J.A."/>
            <person name="Patussi E.V."/>
            <person name="Pereira L.F.P."/>
            <person name="Pereira-Ferrari L."/>
            <person name="Pinto F.G.S."/>
            <person name="Precoma C."/>
            <person name="Prioli A.J."/>
            <person name="Prioli S.M.A.P."/>
            <person name="Raittz R.T."/>
            <person name="Ramos H.J.O."/>
            <person name="Ribeiro E.M.S.F."/>
            <person name="Rigo L.U."/>
            <person name="Rocha C.L.M.S.C."/>
            <person name="Rocha S.N."/>
            <person name="Santos K."/>
            <person name="Satori D."/>
            <person name="Silva A.G."/>
            <person name="Simao R.C.G."/>
            <person name="Soares M.A.M."/>
            <person name="Souza E.M."/>
            <person name="Steffens M.B.R."/>
            <person name="Steindel M."/>
            <person name="Tadra-Sfeir M.Z."/>
            <person name="Takahashi E.K."/>
            <person name="Torres R.A."/>
            <person name="Valle J.S."/>
            <person name="Vernal J.I."/>
            <person name="Vilas-Boas L.A."/>
            <person name="Watanabe M.A.E."/>
            <person name="Weiss V.A."/>
            <person name="Yates M.A."/>
            <person name="Souza E.M."/>
        </authorList>
    </citation>
    <scope>NUCLEOTIDE SEQUENCE [LARGE SCALE GENOMIC DNA]</scope>
    <source>
        <strain evidence="4 5">SmR1</strain>
    </source>
</reference>
<evidence type="ECO:0000256" key="2">
    <source>
        <dbReference type="SAM" id="SignalP"/>
    </source>
</evidence>
<accession>D8IVL8</accession>
<dbReference type="Pfam" id="PF00497">
    <property type="entry name" value="SBP_bac_3"/>
    <property type="match status" value="1"/>
</dbReference>
<dbReference type="GeneID" id="29390238"/>
<dbReference type="OrthoDB" id="7708309at2"/>
<dbReference type="Proteomes" id="UP000000329">
    <property type="component" value="Chromosome"/>
</dbReference>
<dbReference type="InterPro" id="IPR001638">
    <property type="entry name" value="Solute-binding_3/MltF_N"/>
</dbReference>
<proteinExistence type="predicted"/>
<dbReference type="PANTHER" id="PTHR35936:SF19">
    <property type="entry name" value="AMINO-ACID-BINDING PROTEIN YXEM-RELATED"/>
    <property type="match status" value="1"/>
</dbReference>
<dbReference type="STRING" id="757424.Hsero_4358"/>
<dbReference type="PANTHER" id="PTHR35936">
    <property type="entry name" value="MEMBRANE-BOUND LYTIC MUREIN TRANSGLYCOSYLASE F"/>
    <property type="match status" value="1"/>
</dbReference>
<dbReference type="GO" id="GO:0047769">
    <property type="term" value="F:arogenate dehydratase activity"/>
    <property type="evidence" value="ECO:0007669"/>
    <property type="project" value="UniProtKB-EC"/>
</dbReference>
<dbReference type="Gene3D" id="3.40.190.10">
    <property type="entry name" value="Periplasmic binding protein-like II"/>
    <property type="match status" value="2"/>
</dbReference>
<dbReference type="InterPro" id="IPR037298">
    <property type="entry name" value="PheC_PBP2"/>
</dbReference>
<protein>
    <submittedName>
        <fullName evidence="4">Arogenate dehydratase protein</fullName>
        <ecNumber evidence="4">4.2.1.91</ecNumber>
    </submittedName>
</protein>
<keyword evidence="1 2" id="KW-0732">Signal</keyword>
<dbReference type="EC" id="4.2.1.91" evidence="4"/>
<evidence type="ECO:0000313" key="5">
    <source>
        <dbReference type="Proteomes" id="UP000000329"/>
    </source>
</evidence>
<dbReference type="SUPFAM" id="SSF53850">
    <property type="entry name" value="Periplasmic binding protein-like II"/>
    <property type="match status" value="1"/>
</dbReference>
<feature type="signal peptide" evidence="2">
    <location>
        <begin position="1"/>
        <end position="27"/>
    </location>
</feature>
<evidence type="ECO:0000256" key="1">
    <source>
        <dbReference type="ARBA" id="ARBA00022729"/>
    </source>
</evidence>
<feature type="domain" description="Solute-binding protein family 3/N-terminal" evidence="3">
    <location>
        <begin position="46"/>
        <end position="267"/>
    </location>
</feature>
<keyword evidence="5" id="KW-1185">Reference proteome</keyword>
<gene>
    <name evidence="4" type="primary">pheC</name>
    <name evidence="4" type="ordered locus">Hsero_4358</name>
</gene>
<dbReference type="KEGG" id="hse:Hsero_4358"/>
<evidence type="ECO:0000313" key="4">
    <source>
        <dbReference type="EMBL" id="ADJ65826.1"/>
    </source>
</evidence>
<evidence type="ECO:0000259" key="3">
    <source>
        <dbReference type="SMART" id="SM00062"/>
    </source>
</evidence>
<dbReference type="EMBL" id="CP002039">
    <property type="protein sequence ID" value="ADJ65826.1"/>
    <property type="molecule type" value="Genomic_DNA"/>
</dbReference>
<dbReference type="HOGENOM" id="CLU_019602_9_0_4"/>
<keyword evidence="4" id="KW-0456">Lyase</keyword>
<name>D8IVL8_HERSS</name>
<sequence>MTRFIRAALLAGLTALSLSLSLSPALADDAAAAPASRLDQVIKAGKLRICMTGDYKPFTYYRPDQSFEGMDVELGQALAKSLGVEAQFIKTTWSNLMNDFIAQCDIAMGGVSITLDRARKAAFSEPTMVDGKAPIIRCADKDKFRNFDMIDQPGTRAIVNPGGTNERFARARYKRATLTLHPDNVTIFQQIVDGKADVMVTDASETLWQSKLHPELCPVTPDQPLQFAEKAYLLPRGDVAFKAYVDTWLHLAKATGEYQQIFDKWLK</sequence>
<dbReference type="eggNOG" id="COG0834">
    <property type="taxonomic scope" value="Bacteria"/>
</dbReference>